<accession>T1BXN4</accession>
<reference evidence="1" key="2">
    <citation type="journal article" date="2014" name="ISME J.">
        <title>Microbial stratification in low pH oxic and suboxic macroscopic growths along an acid mine drainage.</title>
        <authorList>
            <person name="Mendez-Garcia C."/>
            <person name="Mesa V."/>
            <person name="Sprenger R.R."/>
            <person name="Richter M."/>
            <person name="Diez M.S."/>
            <person name="Solano J."/>
            <person name="Bargiela R."/>
            <person name="Golyshina O.V."/>
            <person name="Manteca A."/>
            <person name="Ramos J.L."/>
            <person name="Gallego J.R."/>
            <person name="Llorente I."/>
            <person name="Martins Dos Santos V.A."/>
            <person name="Jensen O.N."/>
            <person name="Pelaez A.I."/>
            <person name="Sanchez J."/>
            <person name="Ferrer M."/>
        </authorList>
    </citation>
    <scope>NUCLEOTIDE SEQUENCE</scope>
</reference>
<sequence>MGIDSEKDLETVRKEYAGRVDYPWGYMRSTFSGKGISLITYHIKENSKMSINIGIGSLIRFVKGEGVIHTTKNIIYGKNTVFDQPGNVDITGHKSTEFELISRSE</sequence>
<dbReference type="AlphaFoldDB" id="T1BXN4"/>
<keyword evidence="1" id="KW-0808">Transferase</keyword>
<dbReference type="EMBL" id="AUZX01002059">
    <property type="protein sequence ID" value="EQD77741.1"/>
    <property type="molecule type" value="Genomic_DNA"/>
</dbReference>
<gene>
    <name evidence="1" type="ORF">B1A_02783</name>
</gene>
<proteinExistence type="predicted"/>
<evidence type="ECO:0000313" key="1">
    <source>
        <dbReference type="EMBL" id="EQD77741.1"/>
    </source>
</evidence>
<protein>
    <submittedName>
        <fullName evidence="1">Sugar phosphate nucleotidyl transferase</fullName>
    </submittedName>
</protein>
<dbReference type="GO" id="GO:0016740">
    <property type="term" value="F:transferase activity"/>
    <property type="evidence" value="ECO:0007669"/>
    <property type="project" value="UniProtKB-KW"/>
</dbReference>
<name>T1BXN4_9ZZZZ</name>
<organism evidence="1">
    <name type="scientific">mine drainage metagenome</name>
    <dbReference type="NCBI Taxonomy" id="410659"/>
    <lineage>
        <taxon>unclassified sequences</taxon>
        <taxon>metagenomes</taxon>
        <taxon>ecological metagenomes</taxon>
    </lineage>
</organism>
<reference evidence="1" key="1">
    <citation type="submission" date="2013-08" db="EMBL/GenBank/DDBJ databases">
        <authorList>
            <person name="Mendez C."/>
            <person name="Richter M."/>
            <person name="Ferrer M."/>
            <person name="Sanchez J."/>
        </authorList>
    </citation>
    <scope>NUCLEOTIDE SEQUENCE</scope>
</reference>
<comment type="caution">
    <text evidence="1">The sequence shown here is derived from an EMBL/GenBank/DDBJ whole genome shotgun (WGS) entry which is preliminary data.</text>
</comment>